<evidence type="ECO:0000259" key="1">
    <source>
        <dbReference type="Pfam" id="PF01636"/>
    </source>
</evidence>
<dbReference type="Gene3D" id="3.90.1200.10">
    <property type="match status" value="1"/>
</dbReference>
<dbReference type="InterPro" id="IPR002575">
    <property type="entry name" value="Aminoglycoside_PTrfase"/>
</dbReference>
<feature type="domain" description="Aminoglycoside phosphotransferase" evidence="1">
    <location>
        <begin position="76"/>
        <end position="264"/>
    </location>
</feature>
<evidence type="ECO:0000313" key="3">
    <source>
        <dbReference type="Proteomes" id="UP001139157"/>
    </source>
</evidence>
<dbReference type="Pfam" id="PF01636">
    <property type="entry name" value="APH"/>
    <property type="match status" value="1"/>
</dbReference>
<proteinExistence type="predicted"/>
<evidence type="ECO:0000313" key="2">
    <source>
        <dbReference type="EMBL" id="MCM6774479.1"/>
    </source>
</evidence>
<accession>A0A9X2E597</accession>
<name>A0A9X2E597_9NOCA</name>
<protein>
    <submittedName>
        <fullName evidence="2">Phosphotransferase</fullName>
    </submittedName>
</protein>
<dbReference type="SUPFAM" id="SSF56112">
    <property type="entry name" value="Protein kinase-like (PK-like)"/>
    <property type="match status" value="1"/>
</dbReference>
<gene>
    <name evidence="2" type="ORF">NDR86_13440</name>
</gene>
<dbReference type="Proteomes" id="UP001139157">
    <property type="component" value="Unassembled WGS sequence"/>
</dbReference>
<keyword evidence="3" id="KW-1185">Reference proteome</keyword>
<dbReference type="RefSeq" id="WP_251912100.1">
    <property type="nucleotide sequence ID" value="NZ_JAMRXG010000005.1"/>
</dbReference>
<dbReference type="AlphaFoldDB" id="A0A9X2E597"/>
<dbReference type="InterPro" id="IPR011009">
    <property type="entry name" value="Kinase-like_dom_sf"/>
</dbReference>
<reference evidence="2" key="1">
    <citation type="submission" date="2022-06" db="EMBL/GenBank/DDBJ databases">
        <title>Novel species in genus nocardia.</title>
        <authorList>
            <person name="Li F."/>
        </authorList>
    </citation>
    <scope>NUCLEOTIDE SEQUENCE</scope>
    <source>
        <strain evidence="2">CDC141</strain>
    </source>
</reference>
<sequence>MIKARRGHLGARNWLALDTSEHDDGVVTNEERAADRIGWDQLPAPVRAVIEHRLGAPVRAVTVPPGGYSHGMAALLHLGDGRTVFAKAINSDDALADRYRTEAHTVTQLPRTVPTPAIMFSAEIAGWIVAVFDAVAGRHPRLDRPGELAAVLEAVERLAAALTPSPLPDTPTIVQDYGPVLTGWRGFAENGPPADLDPWSRRHLDRLAELESTWSVGAVGETLLHTDLRPDNMLLRDDGSVVVVDWAWPCRGAAWVDTASLVPSMLAAGVDPDPILATHPVTAGTDPAAIDAFVCALAGYWAHNSRLPAPPRSPSLRQHQARKAHLTTTWMTRRLSWP</sequence>
<comment type="caution">
    <text evidence="2">The sequence shown here is derived from an EMBL/GenBank/DDBJ whole genome shotgun (WGS) entry which is preliminary data.</text>
</comment>
<organism evidence="2 3">
    <name type="scientific">Nocardia pulmonis</name>
    <dbReference type="NCBI Taxonomy" id="2951408"/>
    <lineage>
        <taxon>Bacteria</taxon>
        <taxon>Bacillati</taxon>
        <taxon>Actinomycetota</taxon>
        <taxon>Actinomycetes</taxon>
        <taxon>Mycobacteriales</taxon>
        <taxon>Nocardiaceae</taxon>
        <taxon>Nocardia</taxon>
    </lineage>
</organism>
<dbReference type="EMBL" id="JAMRXG010000005">
    <property type="protein sequence ID" value="MCM6774479.1"/>
    <property type="molecule type" value="Genomic_DNA"/>
</dbReference>